<dbReference type="OrthoDB" id="1203232at2"/>
<organism evidence="1 2">
    <name type="scientific">Polaribacter irgensii 23-P</name>
    <dbReference type="NCBI Taxonomy" id="313594"/>
    <lineage>
        <taxon>Bacteria</taxon>
        <taxon>Pseudomonadati</taxon>
        <taxon>Bacteroidota</taxon>
        <taxon>Flavobacteriia</taxon>
        <taxon>Flavobacteriales</taxon>
        <taxon>Flavobacteriaceae</taxon>
    </lineage>
</organism>
<name>A4BWN8_9FLAO</name>
<protein>
    <submittedName>
        <fullName evidence="1">Uncharacterized protein</fullName>
    </submittedName>
</protein>
<dbReference type="AlphaFoldDB" id="A4BWN8"/>
<gene>
    <name evidence="1" type="ORF">PI23P_02757</name>
</gene>
<proteinExistence type="predicted"/>
<dbReference type="Proteomes" id="UP000003053">
    <property type="component" value="Unassembled WGS sequence"/>
</dbReference>
<comment type="caution">
    <text evidence="1">The sequence shown here is derived from an EMBL/GenBank/DDBJ whole genome shotgun (WGS) entry which is preliminary data.</text>
</comment>
<evidence type="ECO:0000313" key="1">
    <source>
        <dbReference type="EMBL" id="EAR13379.1"/>
    </source>
</evidence>
<accession>A4BWN8</accession>
<dbReference type="HOGENOM" id="CLU_1516563_0_0_10"/>
<keyword evidence="2" id="KW-1185">Reference proteome</keyword>
<dbReference type="STRING" id="313594.PI23P_02757"/>
<evidence type="ECO:0000313" key="2">
    <source>
        <dbReference type="Proteomes" id="UP000003053"/>
    </source>
</evidence>
<reference evidence="1 2" key="1">
    <citation type="submission" date="2006-02" db="EMBL/GenBank/DDBJ databases">
        <authorList>
            <person name="Murray A."/>
            <person name="Staley J."/>
            <person name="Ferriera S."/>
            <person name="Johnson J."/>
            <person name="Kravitz S."/>
            <person name="Halpern A."/>
            <person name="Remington K."/>
            <person name="Beeson K."/>
            <person name="Tran B."/>
            <person name="Rogers Y.-H."/>
            <person name="Friedman R."/>
            <person name="Venter J.C."/>
        </authorList>
    </citation>
    <scope>NUCLEOTIDE SEQUENCE [LARGE SCALE GENOMIC DNA]</scope>
    <source>
        <strain evidence="1 2">23-P</strain>
    </source>
</reference>
<dbReference type="eggNOG" id="ENOG5030ZMM">
    <property type="taxonomic scope" value="Bacteria"/>
</dbReference>
<sequence length="182" mass="21481">MLKNNMEKITYQIDHSNNNLKIYDFKNILKYSSSWFLDFGKTTSEIYNIENHVVYTIIKKFKFWKWRTVYNITNTDKEILALVGSNIENSLFALKTINNRYEVKIHYGQKKSFFKNGIKIAEINDAFETSKEENTSNLLLSNSNELKIIFLLITCLKTGEINRKSMIKSQKKLIPLEEDWNS</sequence>
<dbReference type="EMBL" id="AAOG01000001">
    <property type="protein sequence ID" value="EAR13379.1"/>
    <property type="molecule type" value="Genomic_DNA"/>
</dbReference>